<comment type="pathway">
    <text evidence="2 16 17">Pyrimidine metabolism; UMP biosynthesis via salvage pathway; UMP from uridine: step 1/1.</text>
</comment>
<comment type="subcellular location">
    <subcellularLocation>
        <location evidence="1 16 17">Cytoplasm</location>
    </subcellularLocation>
</comment>
<dbReference type="GO" id="GO:0005524">
    <property type="term" value="F:ATP binding"/>
    <property type="evidence" value="ECO:0007669"/>
    <property type="project" value="UniProtKB-UniRule"/>
</dbReference>
<evidence type="ECO:0000256" key="3">
    <source>
        <dbReference type="ARBA" id="ARBA00004784"/>
    </source>
</evidence>
<evidence type="ECO:0000256" key="11">
    <source>
        <dbReference type="ARBA" id="ARBA00022840"/>
    </source>
</evidence>
<dbReference type="PANTHER" id="PTHR10285">
    <property type="entry name" value="URIDINE KINASE"/>
    <property type="match status" value="1"/>
</dbReference>
<evidence type="ECO:0000256" key="8">
    <source>
        <dbReference type="ARBA" id="ARBA00022679"/>
    </source>
</evidence>
<dbReference type="InterPro" id="IPR006083">
    <property type="entry name" value="PRK/URK"/>
</dbReference>
<dbReference type="GO" id="GO:0044211">
    <property type="term" value="P:CTP salvage"/>
    <property type="evidence" value="ECO:0007669"/>
    <property type="project" value="UniProtKB-UniRule"/>
</dbReference>
<dbReference type="PRINTS" id="PR00988">
    <property type="entry name" value="URIDINKINASE"/>
</dbReference>
<evidence type="ECO:0000256" key="14">
    <source>
        <dbReference type="ARBA" id="ARBA00047436"/>
    </source>
</evidence>
<keyword evidence="9 16" id="KW-0547">Nucleotide-binding</keyword>
<evidence type="ECO:0000256" key="15">
    <source>
        <dbReference type="ARBA" id="ARBA00048909"/>
    </source>
</evidence>
<evidence type="ECO:0000256" key="7">
    <source>
        <dbReference type="ARBA" id="ARBA00022490"/>
    </source>
</evidence>
<comment type="catalytic activity">
    <reaction evidence="15 16 17">
        <text>uridine + ATP = UMP + ADP + H(+)</text>
        <dbReference type="Rhea" id="RHEA:16825"/>
        <dbReference type="ChEBI" id="CHEBI:15378"/>
        <dbReference type="ChEBI" id="CHEBI:16704"/>
        <dbReference type="ChEBI" id="CHEBI:30616"/>
        <dbReference type="ChEBI" id="CHEBI:57865"/>
        <dbReference type="ChEBI" id="CHEBI:456216"/>
        <dbReference type="EC" id="2.7.1.48"/>
    </reaction>
</comment>
<dbReference type="EMBL" id="FRFE01000007">
    <property type="protein sequence ID" value="SHO47146.1"/>
    <property type="molecule type" value="Genomic_DNA"/>
</dbReference>
<keyword evidence="8 16" id="KW-0808">Transferase</keyword>
<comment type="catalytic activity">
    <reaction evidence="14 17">
        <text>cytidine + ATP = CMP + ADP + H(+)</text>
        <dbReference type="Rhea" id="RHEA:24674"/>
        <dbReference type="ChEBI" id="CHEBI:15378"/>
        <dbReference type="ChEBI" id="CHEBI:17562"/>
        <dbReference type="ChEBI" id="CHEBI:30616"/>
        <dbReference type="ChEBI" id="CHEBI:60377"/>
        <dbReference type="ChEBI" id="CHEBI:456216"/>
        <dbReference type="EC" id="2.7.1.48"/>
    </reaction>
</comment>
<proteinExistence type="inferred from homology"/>
<dbReference type="UniPathway" id="UPA00579">
    <property type="reaction ID" value="UER00640"/>
</dbReference>
<accession>A0A1M7Y4C7</accession>
<evidence type="ECO:0000256" key="4">
    <source>
        <dbReference type="ARBA" id="ARBA00005408"/>
    </source>
</evidence>
<dbReference type="Gene3D" id="3.40.50.300">
    <property type="entry name" value="P-loop containing nucleotide triphosphate hydrolases"/>
    <property type="match status" value="1"/>
</dbReference>
<dbReference type="Pfam" id="PF00485">
    <property type="entry name" value="PRK"/>
    <property type="match status" value="1"/>
</dbReference>
<dbReference type="NCBIfam" id="NF004018">
    <property type="entry name" value="PRK05480.1"/>
    <property type="match status" value="1"/>
</dbReference>
<dbReference type="Proteomes" id="UP000184603">
    <property type="component" value="Unassembled WGS sequence"/>
</dbReference>
<evidence type="ECO:0000256" key="12">
    <source>
        <dbReference type="ARBA" id="ARBA00030641"/>
    </source>
</evidence>
<evidence type="ECO:0000256" key="10">
    <source>
        <dbReference type="ARBA" id="ARBA00022777"/>
    </source>
</evidence>
<dbReference type="SMART" id="SM00382">
    <property type="entry name" value="AAA"/>
    <property type="match status" value="1"/>
</dbReference>
<dbReference type="GO" id="GO:0044206">
    <property type="term" value="P:UMP salvage"/>
    <property type="evidence" value="ECO:0007669"/>
    <property type="project" value="UniProtKB-UniRule"/>
</dbReference>
<dbReference type="GO" id="GO:0005737">
    <property type="term" value="C:cytoplasm"/>
    <property type="evidence" value="ECO:0007669"/>
    <property type="project" value="UniProtKB-SubCell"/>
</dbReference>
<sequence>MSELEPYVIGIAGGSGSGKTTVIRKILEKTSEENAIILQHDWYYKDNPHLSFEERSELNYDHPDSLETSLLISHLKEIVAGRPITAPQYDFTQHLRKKESRLIKPEKVIIVDGILILHDEELRGLMDLKIFVDTDSDLRFIRRMERDIIQRGRTRESVVHQYLHTVKPMHDLFVETSKRHADIIIPHGGENSVAINLFIAKIESVLASKPLS</sequence>
<keyword evidence="11 16" id="KW-0067">ATP-binding</keyword>
<evidence type="ECO:0000256" key="6">
    <source>
        <dbReference type="ARBA" id="ARBA00021478"/>
    </source>
</evidence>
<dbReference type="EC" id="2.7.1.48" evidence="5 16"/>
<evidence type="ECO:0000313" key="19">
    <source>
        <dbReference type="EMBL" id="SHO47146.1"/>
    </source>
</evidence>
<dbReference type="GO" id="GO:0043771">
    <property type="term" value="F:cytidine kinase activity"/>
    <property type="evidence" value="ECO:0007669"/>
    <property type="project" value="RHEA"/>
</dbReference>
<dbReference type="AlphaFoldDB" id="A0A1M7Y4C7"/>
<organism evidence="19 20">
    <name type="scientific">Desulfopila aestuarii DSM 18488</name>
    <dbReference type="NCBI Taxonomy" id="1121416"/>
    <lineage>
        <taxon>Bacteria</taxon>
        <taxon>Pseudomonadati</taxon>
        <taxon>Thermodesulfobacteriota</taxon>
        <taxon>Desulfobulbia</taxon>
        <taxon>Desulfobulbales</taxon>
        <taxon>Desulfocapsaceae</taxon>
        <taxon>Desulfopila</taxon>
    </lineage>
</organism>
<dbReference type="InterPro" id="IPR003593">
    <property type="entry name" value="AAA+_ATPase"/>
</dbReference>
<name>A0A1M7Y4C7_9BACT</name>
<protein>
    <recommendedName>
        <fullName evidence="6 16">Uridine kinase</fullName>
        <ecNumber evidence="5 16">2.7.1.48</ecNumber>
    </recommendedName>
    <alternativeName>
        <fullName evidence="12 16">Cytidine monophosphokinase</fullName>
    </alternativeName>
    <alternativeName>
        <fullName evidence="13 16">Uridine monophosphokinase</fullName>
    </alternativeName>
</protein>
<evidence type="ECO:0000256" key="16">
    <source>
        <dbReference type="HAMAP-Rule" id="MF_00551"/>
    </source>
</evidence>
<evidence type="ECO:0000256" key="2">
    <source>
        <dbReference type="ARBA" id="ARBA00004690"/>
    </source>
</evidence>
<dbReference type="RefSeq" id="WP_073613080.1">
    <property type="nucleotide sequence ID" value="NZ_FRFE01000007.1"/>
</dbReference>
<dbReference type="GO" id="GO:0004849">
    <property type="term" value="F:uridine kinase activity"/>
    <property type="evidence" value="ECO:0007669"/>
    <property type="project" value="UniProtKB-UniRule"/>
</dbReference>
<comment type="similarity">
    <text evidence="4 16 17">Belongs to the uridine kinase family.</text>
</comment>
<dbReference type="HAMAP" id="MF_00551">
    <property type="entry name" value="Uridine_kinase"/>
    <property type="match status" value="1"/>
</dbReference>
<dbReference type="UniPathway" id="UPA00574">
    <property type="reaction ID" value="UER00637"/>
</dbReference>
<evidence type="ECO:0000313" key="20">
    <source>
        <dbReference type="Proteomes" id="UP000184603"/>
    </source>
</evidence>
<dbReference type="CDD" id="cd02023">
    <property type="entry name" value="UMPK"/>
    <property type="match status" value="1"/>
</dbReference>
<keyword evidence="20" id="KW-1185">Reference proteome</keyword>
<evidence type="ECO:0000259" key="18">
    <source>
        <dbReference type="SMART" id="SM00382"/>
    </source>
</evidence>
<feature type="binding site" evidence="16">
    <location>
        <begin position="13"/>
        <end position="20"/>
    </location>
    <ligand>
        <name>ATP</name>
        <dbReference type="ChEBI" id="CHEBI:30616"/>
    </ligand>
</feature>
<evidence type="ECO:0000256" key="9">
    <source>
        <dbReference type="ARBA" id="ARBA00022741"/>
    </source>
</evidence>
<evidence type="ECO:0000256" key="17">
    <source>
        <dbReference type="RuleBase" id="RU003825"/>
    </source>
</evidence>
<reference evidence="19 20" key="1">
    <citation type="submission" date="2016-12" db="EMBL/GenBank/DDBJ databases">
        <authorList>
            <person name="Song W.-J."/>
            <person name="Kurnit D.M."/>
        </authorList>
    </citation>
    <scope>NUCLEOTIDE SEQUENCE [LARGE SCALE GENOMIC DNA]</scope>
    <source>
        <strain evidence="19 20">DSM 18488</strain>
    </source>
</reference>
<gene>
    <name evidence="16" type="primary">udk</name>
    <name evidence="19" type="ORF">SAMN02745220_01756</name>
</gene>
<dbReference type="InterPro" id="IPR026008">
    <property type="entry name" value="Uridine_kinase"/>
</dbReference>
<evidence type="ECO:0000256" key="5">
    <source>
        <dbReference type="ARBA" id="ARBA00012137"/>
    </source>
</evidence>
<evidence type="ECO:0000256" key="1">
    <source>
        <dbReference type="ARBA" id="ARBA00004496"/>
    </source>
</evidence>
<dbReference type="NCBIfam" id="TIGR00235">
    <property type="entry name" value="udk"/>
    <property type="match status" value="1"/>
</dbReference>
<keyword evidence="10 16" id="KW-0418">Kinase</keyword>
<dbReference type="STRING" id="1121416.SAMN02745220_01756"/>
<comment type="pathway">
    <text evidence="3 16 17">Pyrimidine metabolism; CTP biosynthesis via salvage pathway; CTP from cytidine: step 1/3.</text>
</comment>
<dbReference type="InterPro" id="IPR000764">
    <property type="entry name" value="Uridine_kinase-like"/>
</dbReference>
<feature type="domain" description="AAA+ ATPase" evidence="18">
    <location>
        <begin position="5"/>
        <end position="155"/>
    </location>
</feature>
<dbReference type="SUPFAM" id="SSF52540">
    <property type="entry name" value="P-loop containing nucleoside triphosphate hydrolases"/>
    <property type="match status" value="1"/>
</dbReference>
<evidence type="ECO:0000256" key="13">
    <source>
        <dbReference type="ARBA" id="ARBA00031452"/>
    </source>
</evidence>
<dbReference type="OrthoDB" id="9777642at2"/>
<dbReference type="InterPro" id="IPR027417">
    <property type="entry name" value="P-loop_NTPase"/>
</dbReference>
<keyword evidence="7 16" id="KW-0963">Cytoplasm</keyword>